<dbReference type="Pfam" id="PF00931">
    <property type="entry name" value="NB-ARC"/>
    <property type="match status" value="1"/>
</dbReference>
<dbReference type="InterPro" id="IPR032675">
    <property type="entry name" value="LRR_dom_sf"/>
</dbReference>
<comment type="caution">
    <text evidence="6">The sequence shown here is derived from an EMBL/GenBank/DDBJ whole genome shotgun (WGS) entry which is preliminary data.</text>
</comment>
<name>A0AAN7FMF7_QUERU</name>
<evidence type="ECO:0000259" key="5">
    <source>
        <dbReference type="PROSITE" id="PS50104"/>
    </source>
</evidence>
<reference evidence="6 7" key="1">
    <citation type="journal article" date="2023" name="G3 (Bethesda)">
        <title>A haplotype-resolved chromosome-scale genome for Quercus rubra L. provides insights into the genetics of adaptive traits for red oak species.</title>
        <authorList>
            <person name="Kapoor B."/>
            <person name="Jenkins J."/>
            <person name="Schmutz J."/>
            <person name="Zhebentyayeva T."/>
            <person name="Kuelheim C."/>
            <person name="Coggeshall M."/>
            <person name="Heim C."/>
            <person name="Lasky J.R."/>
            <person name="Leites L."/>
            <person name="Islam-Faridi N."/>
            <person name="Romero-Severson J."/>
            <person name="DeLeo V.L."/>
            <person name="Lucas S.M."/>
            <person name="Lazic D."/>
            <person name="Gailing O."/>
            <person name="Carlson J."/>
            <person name="Staton M."/>
        </authorList>
    </citation>
    <scope>NUCLEOTIDE SEQUENCE [LARGE SCALE GENOMIC DNA]</scope>
    <source>
        <strain evidence="6">Pseudo-F2</strain>
    </source>
</reference>
<keyword evidence="3" id="KW-0520">NAD</keyword>
<accession>A0AAN7FMF7</accession>
<dbReference type="SUPFAM" id="SSF52058">
    <property type="entry name" value="L domain-like"/>
    <property type="match status" value="1"/>
</dbReference>
<dbReference type="SMART" id="SM00255">
    <property type="entry name" value="TIR"/>
    <property type="match status" value="1"/>
</dbReference>
<dbReference type="Pfam" id="PF23282">
    <property type="entry name" value="WHD_ROQ1"/>
    <property type="match status" value="1"/>
</dbReference>
<dbReference type="GO" id="GO:0043531">
    <property type="term" value="F:ADP binding"/>
    <property type="evidence" value="ECO:0007669"/>
    <property type="project" value="InterPro"/>
</dbReference>
<dbReference type="InterPro" id="IPR002182">
    <property type="entry name" value="NB-ARC"/>
</dbReference>
<dbReference type="FunFam" id="3.40.50.10140:FF:000007">
    <property type="entry name" value="Disease resistance protein (TIR-NBS-LRR class)"/>
    <property type="match status" value="1"/>
</dbReference>
<protein>
    <recommendedName>
        <fullName evidence="5">TIR domain-containing protein</fullName>
    </recommendedName>
</protein>
<dbReference type="InterPro" id="IPR058192">
    <property type="entry name" value="WHD_ROQ1-like"/>
</dbReference>
<feature type="region of interest" description="Disordered" evidence="4">
    <location>
        <begin position="879"/>
        <end position="905"/>
    </location>
</feature>
<dbReference type="InterPro" id="IPR027417">
    <property type="entry name" value="P-loop_NTPase"/>
</dbReference>
<dbReference type="Gene3D" id="3.80.10.10">
    <property type="entry name" value="Ribonuclease Inhibitor"/>
    <property type="match status" value="2"/>
</dbReference>
<dbReference type="Gene3D" id="1.10.8.430">
    <property type="entry name" value="Helical domain of apoptotic protease-activating factors"/>
    <property type="match status" value="1"/>
</dbReference>
<evidence type="ECO:0000256" key="4">
    <source>
        <dbReference type="SAM" id="MobiDB-lite"/>
    </source>
</evidence>
<dbReference type="PANTHER" id="PTHR11017">
    <property type="entry name" value="LEUCINE-RICH REPEAT-CONTAINING PROTEIN"/>
    <property type="match status" value="1"/>
</dbReference>
<dbReference type="GO" id="GO:0006952">
    <property type="term" value="P:defense response"/>
    <property type="evidence" value="ECO:0007669"/>
    <property type="project" value="InterPro"/>
</dbReference>
<dbReference type="PROSITE" id="PS50104">
    <property type="entry name" value="TIR"/>
    <property type="match status" value="1"/>
</dbReference>
<dbReference type="SMART" id="SM00382">
    <property type="entry name" value="AAA"/>
    <property type="match status" value="1"/>
</dbReference>
<feature type="domain" description="TIR" evidence="5">
    <location>
        <begin position="18"/>
        <end position="179"/>
    </location>
</feature>
<dbReference type="InterPro" id="IPR044974">
    <property type="entry name" value="Disease_R_plants"/>
</dbReference>
<dbReference type="Gene3D" id="3.40.50.10140">
    <property type="entry name" value="Toll/interleukin-1 receptor homology (TIR) domain"/>
    <property type="match status" value="1"/>
</dbReference>
<dbReference type="Proteomes" id="UP001324115">
    <property type="component" value="Unassembled WGS sequence"/>
</dbReference>
<dbReference type="SUPFAM" id="SSF52200">
    <property type="entry name" value="Toll/Interleukin receptor TIR domain"/>
    <property type="match status" value="1"/>
</dbReference>
<dbReference type="EMBL" id="JAXUIC010000003">
    <property type="protein sequence ID" value="KAK4596403.1"/>
    <property type="molecule type" value="Genomic_DNA"/>
</dbReference>
<keyword evidence="7" id="KW-1185">Reference proteome</keyword>
<dbReference type="PRINTS" id="PR00364">
    <property type="entry name" value="DISEASERSIST"/>
</dbReference>
<sequence>MALSTNKGVLSSSLTKRYIYDVFLSFRGEDTRNGFTSNLNGILRHNGINTFMDDKLQRGENISTELLEAIESSRISIIIFSKNYTSSTWCLDELVKILECKNNGQVVLPVFYKVDPSDVRNQNGKFGEAFTKHEEKFKDDKEKVQRWRTALKEASNISGLHYKNDHPQFGFIQKVFEEISRVKLNHTQVFVVKYPVGIDSRVEEIRWHLHIESNDVRMLVIHGLPGIGKTTIAKALFKLIAYHFEGSIFLENVREKSRTNEGILQLQEAIYFEILGSGNLKAHGVSKRINVITEMLHHKRILLILDDVDELVQVENLLGKCDSFAFGSRIIITTREEKVLSTLQEDCNLAYYNYRVNELNQLESYELFCQHAFKRNKPTKDYLELIDQFIYYANGLPLALKILGADLYKRNIRYWKSSLEKYKIFPNPNIQQVLKISYDGLDETQQDIFLEIACHFIGSDKEVVVDILQSSYSYDPFCDIEKLIDKGLIIVDNGKLVMHDLIQQMGLEIVRQESKVSKKPKKLLGDEDALEVLTKDTALDEIRGITLSLPQPRKMQLNLGEMKSLKYLTIRNVICEGLKSLPNGLRLLDWNEFPLSSLPSTFEPTKLVVLNMHGSHIELNEHFERCRFESLKYMDFSFCKNITKIPDLSVIAPNIKKLEHPVCINLVEVHPSVGLLEKLEYWDLDSCQNLRILPTKLQLKSLKSFFLYGMERLALLSSIVYLTGLCELAISLKNVEDVPSSISHLQNLRELSMYDCEEFPKVMDTPACFPNLEHLDIFYSNFTTLPEIAIIFPQLRILGLPYCRNLRKIPRLPHCIQEVHARGCNSLNSQSRRRLLNQFGEFIGLQQNIVCARGIRHQDSDSETNFESESEFDFDEATGSAFETNSNPEAEADNESVSEFELDEATSETDSTWKLYYDYRLVLPGSKIPKWWFNHQSVGSSVSFSVGRKLPPFASCVALKVEWKDDVPFEFPEFTCSLYICINGFEIYQRDFASNIDPSSYMWFEYTRAEDLEDIILGDWNDIEILFECSNYDPEIANITIERCGVHVQCICPPCNSAANEDADFNPCPPLKKMRNH</sequence>
<evidence type="ECO:0000256" key="2">
    <source>
        <dbReference type="ARBA" id="ARBA00022737"/>
    </source>
</evidence>
<evidence type="ECO:0000313" key="7">
    <source>
        <dbReference type="Proteomes" id="UP001324115"/>
    </source>
</evidence>
<gene>
    <name evidence="6" type="ORF">RGQ29_014435</name>
</gene>
<dbReference type="Pfam" id="PF01582">
    <property type="entry name" value="TIR"/>
    <property type="match status" value="1"/>
</dbReference>
<evidence type="ECO:0000256" key="3">
    <source>
        <dbReference type="ARBA" id="ARBA00023027"/>
    </source>
</evidence>
<dbReference type="AlphaFoldDB" id="A0AAN7FMF7"/>
<dbReference type="GO" id="GO:0007165">
    <property type="term" value="P:signal transduction"/>
    <property type="evidence" value="ECO:0007669"/>
    <property type="project" value="InterPro"/>
</dbReference>
<organism evidence="6 7">
    <name type="scientific">Quercus rubra</name>
    <name type="common">Northern red oak</name>
    <name type="synonym">Quercus borealis</name>
    <dbReference type="NCBI Taxonomy" id="3512"/>
    <lineage>
        <taxon>Eukaryota</taxon>
        <taxon>Viridiplantae</taxon>
        <taxon>Streptophyta</taxon>
        <taxon>Embryophyta</taxon>
        <taxon>Tracheophyta</taxon>
        <taxon>Spermatophyta</taxon>
        <taxon>Magnoliopsida</taxon>
        <taxon>eudicotyledons</taxon>
        <taxon>Gunneridae</taxon>
        <taxon>Pentapetalae</taxon>
        <taxon>rosids</taxon>
        <taxon>fabids</taxon>
        <taxon>Fagales</taxon>
        <taxon>Fagaceae</taxon>
        <taxon>Quercus</taxon>
    </lineage>
</organism>
<evidence type="ECO:0000313" key="6">
    <source>
        <dbReference type="EMBL" id="KAK4596403.1"/>
    </source>
</evidence>
<dbReference type="InterPro" id="IPR035897">
    <property type="entry name" value="Toll_tir_struct_dom_sf"/>
</dbReference>
<keyword evidence="2" id="KW-0677">Repeat</keyword>
<proteinExistence type="predicted"/>
<dbReference type="InterPro" id="IPR042197">
    <property type="entry name" value="Apaf_helical"/>
</dbReference>
<dbReference type="InterPro" id="IPR003593">
    <property type="entry name" value="AAA+_ATPase"/>
</dbReference>
<dbReference type="InterPro" id="IPR000157">
    <property type="entry name" value="TIR_dom"/>
</dbReference>
<feature type="compositionally biased region" description="Acidic residues" evidence="4">
    <location>
        <begin position="890"/>
        <end position="905"/>
    </location>
</feature>
<dbReference type="PANTHER" id="PTHR11017:SF570">
    <property type="entry name" value="DISEASE RESISTANCE PROTEIN (TIR-NBS CLASS)-RELATED"/>
    <property type="match status" value="1"/>
</dbReference>
<keyword evidence="1" id="KW-0433">Leucine-rich repeat</keyword>
<evidence type="ECO:0000256" key="1">
    <source>
        <dbReference type="ARBA" id="ARBA00022614"/>
    </source>
</evidence>
<dbReference type="SUPFAM" id="SSF52540">
    <property type="entry name" value="P-loop containing nucleoside triphosphate hydrolases"/>
    <property type="match status" value="1"/>
</dbReference>
<dbReference type="Gene3D" id="3.40.50.300">
    <property type="entry name" value="P-loop containing nucleotide triphosphate hydrolases"/>
    <property type="match status" value="1"/>
</dbReference>